<dbReference type="Proteomes" id="UP000434172">
    <property type="component" value="Unassembled WGS sequence"/>
</dbReference>
<evidence type="ECO:0000313" key="2">
    <source>
        <dbReference type="Proteomes" id="UP000434172"/>
    </source>
</evidence>
<dbReference type="EMBL" id="WOWK01000001">
    <property type="protein sequence ID" value="KAF0332682.1"/>
    <property type="molecule type" value="Genomic_DNA"/>
</dbReference>
<evidence type="ECO:0000313" key="1">
    <source>
        <dbReference type="EMBL" id="KAF0332682.1"/>
    </source>
</evidence>
<comment type="caution">
    <text evidence="1">The sequence shown here is derived from an EMBL/GenBank/DDBJ whole genome shotgun (WGS) entry which is preliminary data.</text>
</comment>
<proteinExistence type="predicted"/>
<sequence length="160" mass="18571">MKQNMSTILERARKRLTELSPSTSLTPGVAETRSLWDYRFQSFMSDAFPERAETVPTAEDVLMFFATMHYFMEKQDDEKISYRYYKHASGVVLRNLTFRHPAFQFPEAYRLRLGSLMDGLLLEGLLTTEEKRQRQWIKAGLVKKMAGKMIEDAIENGTTS</sequence>
<keyword evidence="2" id="KW-1185">Reference proteome</keyword>
<dbReference type="OrthoDB" id="4841020at2759"/>
<protein>
    <submittedName>
        <fullName evidence="1">Uncharacterized protein</fullName>
    </submittedName>
</protein>
<gene>
    <name evidence="1" type="ORF">GQ607_000698</name>
</gene>
<dbReference type="AlphaFoldDB" id="A0A8H3WUH4"/>
<accession>A0A8H3WUH4</accession>
<name>A0A8H3WUH4_9PEZI</name>
<organism evidence="1 2">
    <name type="scientific">Colletotrichum asianum</name>
    <dbReference type="NCBI Taxonomy" id="702518"/>
    <lineage>
        <taxon>Eukaryota</taxon>
        <taxon>Fungi</taxon>
        <taxon>Dikarya</taxon>
        <taxon>Ascomycota</taxon>
        <taxon>Pezizomycotina</taxon>
        <taxon>Sordariomycetes</taxon>
        <taxon>Hypocreomycetidae</taxon>
        <taxon>Glomerellales</taxon>
        <taxon>Glomerellaceae</taxon>
        <taxon>Colletotrichum</taxon>
        <taxon>Colletotrichum gloeosporioides species complex</taxon>
    </lineage>
</organism>
<reference evidence="1 2" key="1">
    <citation type="submission" date="2019-12" db="EMBL/GenBank/DDBJ databases">
        <title>A genome sequence resource for the geographically widespread anthracnose pathogen Colletotrichum asianum.</title>
        <authorList>
            <person name="Meng Y."/>
        </authorList>
    </citation>
    <scope>NUCLEOTIDE SEQUENCE [LARGE SCALE GENOMIC DNA]</scope>
    <source>
        <strain evidence="1 2">ICMP 18580</strain>
    </source>
</reference>